<protein>
    <submittedName>
        <fullName evidence="1">Uncharacterized protein</fullName>
    </submittedName>
</protein>
<name>A0A266ND96_9PSED</name>
<evidence type="ECO:0000313" key="1">
    <source>
        <dbReference type="EMBL" id="OZY60393.1"/>
    </source>
</evidence>
<dbReference type="EMBL" id="NQKI01000006">
    <property type="protein sequence ID" value="OZY60393.1"/>
    <property type="molecule type" value="Genomic_DNA"/>
</dbReference>
<dbReference type="RefSeq" id="WP_094992568.1">
    <property type="nucleotide sequence ID" value="NZ_NQKI01000006.1"/>
</dbReference>
<organism evidence="1 2">
    <name type="scientific">Pseudomonas lundensis</name>
    <dbReference type="NCBI Taxonomy" id="86185"/>
    <lineage>
        <taxon>Bacteria</taxon>
        <taxon>Pseudomonadati</taxon>
        <taxon>Pseudomonadota</taxon>
        <taxon>Gammaproteobacteria</taxon>
        <taxon>Pseudomonadales</taxon>
        <taxon>Pseudomonadaceae</taxon>
        <taxon>Pseudomonas</taxon>
    </lineage>
</organism>
<evidence type="ECO:0000313" key="2">
    <source>
        <dbReference type="Proteomes" id="UP000215788"/>
    </source>
</evidence>
<sequence length="141" mass="15743">MSFPNMSSKDLMRKSNALAVVDGRPTHELADQKYDIDAMLQCCDAEDINYWGQQEGARLCAAPFYFERAAILHRRNKDYSGEIAICMRWKAITDDYKGQSIVKAKHAALTHKGPRSIAILSRPAKAKELLRKQNASAKSGG</sequence>
<dbReference type="Proteomes" id="UP000215788">
    <property type="component" value="Unassembled WGS sequence"/>
</dbReference>
<dbReference type="AlphaFoldDB" id="A0A266ND96"/>
<reference evidence="1 2" key="1">
    <citation type="submission" date="2017-08" db="EMBL/GenBank/DDBJ databases">
        <title>Genomic and metabolic characterisation of spoilage-associated Pseudomonas species.</title>
        <authorList>
            <person name="Stanborough T."/>
            <person name="Fegan N."/>
            <person name="Powell S.M."/>
            <person name="Singh T."/>
            <person name="Tamplin M.L."/>
            <person name="Chandry P.S."/>
        </authorList>
    </citation>
    <scope>NUCLEOTIDE SEQUENCE [LARGE SCALE GENOMIC DNA]</scope>
    <source>
        <strain evidence="1 2">L1802</strain>
    </source>
</reference>
<comment type="caution">
    <text evidence="1">The sequence shown here is derived from an EMBL/GenBank/DDBJ whole genome shotgun (WGS) entry which is preliminary data.</text>
</comment>
<dbReference type="OrthoDB" id="7019332at2"/>
<accession>A0A266ND96</accession>
<proteinExistence type="predicted"/>
<gene>
    <name evidence="1" type="ORF">CJF39_05790</name>
</gene>